<evidence type="ECO:0000313" key="1">
    <source>
        <dbReference type="EMBL" id="KXS20092.1"/>
    </source>
</evidence>
<reference evidence="1 2" key="1">
    <citation type="journal article" date="2015" name="Genome Biol. Evol.">
        <title>Phylogenomic analyses indicate that early fungi evolved digesting cell walls of algal ancestors of land plants.</title>
        <authorList>
            <person name="Chang Y."/>
            <person name="Wang S."/>
            <person name="Sekimoto S."/>
            <person name="Aerts A.L."/>
            <person name="Choi C."/>
            <person name="Clum A."/>
            <person name="LaButti K.M."/>
            <person name="Lindquist E.A."/>
            <person name="Yee Ngan C."/>
            <person name="Ohm R.A."/>
            <person name="Salamov A.A."/>
            <person name="Grigoriev I.V."/>
            <person name="Spatafora J.W."/>
            <person name="Berbee M.L."/>
        </authorList>
    </citation>
    <scope>NUCLEOTIDE SEQUENCE [LARGE SCALE GENOMIC DNA]</scope>
    <source>
        <strain evidence="1 2">JEL478</strain>
    </source>
</reference>
<protein>
    <submittedName>
        <fullName evidence="1">Uncharacterized protein</fullName>
    </submittedName>
</protein>
<feature type="non-terminal residue" evidence="1">
    <location>
        <position position="1"/>
    </location>
</feature>
<keyword evidence="2" id="KW-1185">Reference proteome</keyword>
<name>A0A139ATP0_GONPJ</name>
<evidence type="ECO:0000313" key="2">
    <source>
        <dbReference type="Proteomes" id="UP000070544"/>
    </source>
</evidence>
<gene>
    <name evidence="1" type="ORF">M427DRAFT_52351</name>
</gene>
<dbReference type="Proteomes" id="UP000070544">
    <property type="component" value="Unassembled WGS sequence"/>
</dbReference>
<dbReference type="EMBL" id="KQ965736">
    <property type="protein sequence ID" value="KXS20092.1"/>
    <property type="molecule type" value="Genomic_DNA"/>
</dbReference>
<sequence>TLHDVVRAMDEPGYTCFWITPRALVPLWGKWWSEWYEVMDWIMSSARVSMMQMPN</sequence>
<dbReference type="AlphaFoldDB" id="A0A139ATP0"/>
<organism evidence="1 2">
    <name type="scientific">Gonapodya prolifera (strain JEL478)</name>
    <name type="common">Monoblepharis prolifera</name>
    <dbReference type="NCBI Taxonomy" id="1344416"/>
    <lineage>
        <taxon>Eukaryota</taxon>
        <taxon>Fungi</taxon>
        <taxon>Fungi incertae sedis</taxon>
        <taxon>Chytridiomycota</taxon>
        <taxon>Chytridiomycota incertae sedis</taxon>
        <taxon>Monoblepharidomycetes</taxon>
        <taxon>Monoblepharidales</taxon>
        <taxon>Gonapodyaceae</taxon>
        <taxon>Gonapodya</taxon>
    </lineage>
</organism>
<accession>A0A139ATP0</accession>
<proteinExistence type="predicted"/>